<protein>
    <submittedName>
        <fullName evidence="1">Uncharacterized protein</fullName>
    </submittedName>
</protein>
<keyword evidence="2" id="KW-1185">Reference proteome</keyword>
<evidence type="ECO:0000313" key="1">
    <source>
        <dbReference type="EMBL" id="SDI83588.1"/>
    </source>
</evidence>
<accession>A0A1G8NTT7</accession>
<dbReference type="AlphaFoldDB" id="A0A1G8NTT7"/>
<sequence>MDRLMHKEAYKNGIDNNTAVSYNDFRHFDTMLMKYTWG</sequence>
<dbReference type="EMBL" id="FNEN01000007">
    <property type="protein sequence ID" value="SDI83588.1"/>
    <property type="molecule type" value="Genomic_DNA"/>
</dbReference>
<evidence type="ECO:0000313" key="2">
    <source>
        <dbReference type="Proteomes" id="UP000198853"/>
    </source>
</evidence>
<organism evidence="1 2">
    <name type="scientific">Natribacillus halophilus</name>
    <dbReference type="NCBI Taxonomy" id="549003"/>
    <lineage>
        <taxon>Bacteria</taxon>
        <taxon>Bacillati</taxon>
        <taxon>Bacillota</taxon>
        <taxon>Bacilli</taxon>
        <taxon>Bacillales</taxon>
        <taxon>Bacillaceae</taxon>
        <taxon>Natribacillus</taxon>
    </lineage>
</organism>
<gene>
    <name evidence="1" type="ORF">SAMN04488123_10726</name>
</gene>
<reference evidence="1 2" key="1">
    <citation type="submission" date="2016-10" db="EMBL/GenBank/DDBJ databases">
        <authorList>
            <person name="de Groot N.N."/>
        </authorList>
    </citation>
    <scope>NUCLEOTIDE SEQUENCE [LARGE SCALE GENOMIC DNA]</scope>
    <source>
        <strain evidence="1 2">DSM 21771</strain>
    </source>
</reference>
<dbReference type="Proteomes" id="UP000198853">
    <property type="component" value="Unassembled WGS sequence"/>
</dbReference>
<name>A0A1G8NTT7_9BACI</name>
<proteinExistence type="predicted"/>